<name>A0ABW7NZ51_9GAMM</name>
<organism evidence="9 10">
    <name type="scientific">Oceanimonas smirnovii</name>
    <dbReference type="NCBI Taxonomy" id="264574"/>
    <lineage>
        <taxon>Bacteria</taxon>
        <taxon>Pseudomonadati</taxon>
        <taxon>Pseudomonadota</taxon>
        <taxon>Gammaproteobacteria</taxon>
        <taxon>Aeromonadales</taxon>
        <taxon>Aeromonadaceae</taxon>
        <taxon>Oceanimonas</taxon>
    </lineage>
</organism>
<evidence type="ECO:0000313" key="9">
    <source>
        <dbReference type="EMBL" id="MFH7564476.1"/>
    </source>
</evidence>
<dbReference type="PROSITE" id="PS51404">
    <property type="entry name" value="DYP_PEROXIDASE"/>
    <property type="match status" value="1"/>
</dbReference>
<keyword evidence="4" id="KW-0560">Oxidoreductase</keyword>
<dbReference type="Proteomes" id="UP001610706">
    <property type="component" value="Unassembled WGS sequence"/>
</dbReference>
<accession>A0ABW7NZ51</accession>
<sequence>MKAQAGICAEPNLHAHYLFLNIVPGSHAAVTAALARLPALWRELESSYADAAFSGLVAIGNRVWDNLYPDARPPELTAFPAQGDAAPETPADLFVQLRADRLDVAYIGVQRVMALLAGLVNVQDERQGFRYLDCRDMTGFVDGTENPQGEDRASVALLADGPFAGGSYVHVQRFHHRMNRWQKLSLSSQEAIYGRTKADNIEFASSDKAPTAHTRRTSLKDETGRSMEILRQSMPWGSATEQGLVFISCCNTPRHFTAMLESMYRKDNNGHFDHLTLFTEAKTGAAFFAPSEDWLEKNGD</sequence>
<comment type="caution">
    <text evidence="9">The sequence shown here is derived from an EMBL/GenBank/DDBJ whole genome shotgun (WGS) entry which is preliminary data.</text>
</comment>
<dbReference type="RefSeq" id="WP_395544952.1">
    <property type="nucleotide sequence ID" value="NZ_CP166302.1"/>
</dbReference>
<dbReference type="InterPro" id="IPR011008">
    <property type="entry name" value="Dimeric_a/b-barrel"/>
</dbReference>
<proteinExistence type="inferred from homology"/>
<dbReference type="Pfam" id="PF04261">
    <property type="entry name" value="Dyp_perox_N"/>
    <property type="match status" value="1"/>
</dbReference>
<feature type="domain" description="Dyp-type peroxidase N-terminal" evidence="7">
    <location>
        <begin position="4"/>
        <end position="130"/>
    </location>
</feature>
<dbReference type="GO" id="GO:0004601">
    <property type="term" value="F:peroxidase activity"/>
    <property type="evidence" value="ECO:0007669"/>
    <property type="project" value="UniProtKB-KW"/>
</dbReference>
<evidence type="ECO:0000259" key="8">
    <source>
        <dbReference type="Pfam" id="PF20628"/>
    </source>
</evidence>
<gene>
    <name evidence="9" type="ORF">AB9R89_03950</name>
</gene>
<evidence type="ECO:0000256" key="2">
    <source>
        <dbReference type="ARBA" id="ARBA00022559"/>
    </source>
</evidence>
<keyword evidence="2 9" id="KW-0575">Peroxidase</keyword>
<evidence type="ECO:0000259" key="7">
    <source>
        <dbReference type="Pfam" id="PF04261"/>
    </source>
</evidence>
<keyword evidence="3" id="KW-0479">Metal-binding</keyword>
<protein>
    <submittedName>
        <fullName evidence="9">Dyp-type peroxidase</fullName>
    </submittedName>
</protein>
<keyword evidence="10" id="KW-1185">Reference proteome</keyword>
<comment type="similarity">
    <text evidence="6">Belongs to the DyP-type peroxidase family.</text>
</comment>
<evidence type="ECO:0000256" key="4">
    <source>
        <dbReference type="ARBA" id="ARBA00023002"/>
    </source>
</evidence>
<feature type="domain" description="Dyp-type peroxidase C-terminal" evidence="8">
    <location>
        <begin position="134"/>
        <end position="292"/>
    </location>
</feature>
<dbReference type="InterPro" id="IPR006314">
    <property type="entry name" value="Dyp_peroxidase"/>
</dbReference>
<dbReference type="PANTHER" id="PTHR30521:SF0">
    <property type="entry name" value="DYP-TYPE PEROXIDASE FAMILY PROTEIN"/>
    <property type="match status" value="1"/>
</dbReference>
<reference evidence="9 10" key="1">
    <citation type="submission" date="2024-08" db="EMBL/GenBank/DDBJ databases">
        <title>Oceanimonas smirnovii Genome sequencing and assembly.</title>
        <authorList>
            <person name="Tang B."/>
        </authorList>
    </citation>
    <scope>NUCLEOTIDE SEQUENCE [LARGE SCALE GENOMIC DNA]</scope>
    <source>
        <strain evidence="9 10">OS2020-119</strain>
    </source>
</reference>
<evidence type="ECO:0000256" key="3">
    <source>
        <dbReference type="ARBA" id="ARBA00022723"/>
    </source>
</evidence>
<dbReference type="EMBL" id="JBGFTR010000004">
    <property type="protein sequence ID" value="MFH7564476.1"/>
    <property type="molecule type" value="Genomic_DNA"/>
</dbReference>
<comment type="cofactor">
    <cofactor evidence="1">
        <name>heme b</name>
        <dbReference type="ChEBI" id="CHEBI:60344"/>
    </cofactor>
</comment>
<dbReference type="InterPro" id="IPR048328">
    <property type="entry name" value="Dyp_perox_C"/>
</dbReference>
<evidence type="ECO:0000256" key="5">
    <source>
        <dbReference type="ARBA" id="ARBA00023004"/>
    </source>
</evidence>
<dbReference type="Pfam" id="PF20628">
    <property type="entry name" value="Dyp_perox_C"/>
    <property type="match status" value="1"/>
</dbReference>
<evidence type="ECO:0000256" key="1">
    <source>
        <dbReference type="ARBA" id="ARBA00001970"/>
    </source>
</evidence>
<dbReference type="SUPFAM" id="SSF54909">
    <property type="entry name" value="Dimeric alpha+beta barrel"/>
    <property type="match status" value="1"/>
</dbReference>
<dbReference type="InterPro" id="IPR048327">
    <property type="entry name" value="Dyp_perox_N"/>
</dbReference>
<keyword evidence="5" id="KW-0408">Iron</keyword>
<evidence type="ECO:0000256" key="6">
    <source>
        <dbReference type="ARBA" id="ARBA00025737"/>
    </source>
</evidence>
<evidence type="ECO:0000313" key="10">
    <source>
        <dbReference type="Proteomes" id="UP001610706"/>
    </source>
</evidence>
<dbReference type="NCBIfam" id="TIGR01413">
    <property type="entry name" value="Dyp_perox_fam"/>
    <property type="match status" value="1"/>
</dbReference>
<dbReference type="PANTHER" id="PTHR30521">
    <property type="entry name" value="DEFERROCHELATASE/PEROXIDASE"/>
    <property type="match status" value="1"/>
</dbReference>